<dbReference type="Proteomes" id="UP000829196">
    <property type="component" value="Unassembled WGS sequence"/>
</dbReference>
<reference evidence="1" key="1">
    <citation type="journal article" date="2022" name="Front. Genet.">
        <title>Chromosome-Scale Assembly of the Dendrobium nobile Genome Provides Insights Into the Molecular Mechanism of the Biosynthesis of the Medicinal Active Ingredient of Dendrobium.</title>
        <authorList>
            <person name="Xu Q."/>
            <person name="Niu S.-C."/>
            <person name="Li K.-L."/>
            <person name="Zheng P.-J."/>
            <person name="Zhang X.-J."/>
            <person name="Jia Y."/>
            <person name="Liu Y."/>
            <person name="Niu Y.-X."/>
            <person name="Yu L.-H."/>
            <person name="Chen D.-F."/>
            <person name="Zhang G.-Q."/>
        </authorList>
    </citation>
    <scope>NUCLEOTIDE SEQUENCE</scope>
    <source>
        <tissue evidence="1">Leaf</tissue>
    </source>
</reference>
<keyword evidence="2" id="KW-1185">Reference proteome</keyword>
<dbReference type="AlphaFoldDB" id="A0A8T3A646"/>
<gene>
    <name evidence="1" type="ORF">KFK09_026220</name>
</gene>
<organism evidence="1 2">
    <name type="scientific">Dendrobium nobile</name>
    <name type="common">Orchid</name>
    <dbReference type="NCBI Taxonomy" id="94219"/>
    <lineage>
        <taxon>Eukaryota</taxon>
        <taxon>Viridiplantae</taxon>
        <taxon>Streptophyta</taxon>
        <taxon>Embryophyta</taxon>
        <taxon>Tracheophyta</taxon>
        <taxon>Spermatophyta</taxon>
        <taxon>Magnoliopsida</taxon>
        <taxon>Liliopsida</taxon>
        <taxon>Asparagales</taxon>
        <taxon>Orchidaceae</taxon>
        <taxon>Epidendroideae</taxon>
        <taxon>Malaxideae</taxon>
        <taxon>Dendrobiinae</taxon>
        <taxon>Dendrobium</taxon>
    </lineage>
</organism>
<evidence type="ECO:0000313" key="2">
    <source>
        <dbReference type="Proteomes" id="UP000829196"/>
    </source>
</evidence>
<proteinExistence type="predicted"/>
<evidence type="ECO:0000313" key="1">
    <source>
        <dbReference type="EMBL" id="KAI0491957.1"/>
    </source>
</evidence>
<protein>
    <submittedName>
        <fullName evidence="1">Uncharacterized protein</fullName>
    </submittedName>
</protein>
<sequence>MRSLLHIPPPNSVLATSPGCGFLSLPLGSFEFTHRAPQPREVSRFLVCCLPNAGAQKNSLTRSLYGSRSIASPIPTPHTRKEARSIVIPVRWTSRTSLNAGKLPSSSKMPP</sequence>
<accession>A0A8T3A646</accession>
<name>A0A8T3A646_DENNO</name>
<dbReference type="EMBL" id="JAGYWB010000018">
    <property type="protein sequence ID" value="KAI0491957.1"/>
    <property type="molecule type" value="Genomic_DNA"/>
</dbReference>
<comment type="caution">
    <text evidence="1">The sequence shown here is derived from an EMBL/GenBank/DDBJ whole genome shotgun (WGS) entry which is preliminary data.</text>
</comment>